<dbReference type="GO" id="GO:0005829">
    <property type="term" value="C:cytosol"/>
    <property type="evidence" value="ECO:0007669"/>
    <property type="project" value="TreeGrafter"/>
</dbReference>
<proteinExistence type="predicted"/>
<dbReference type="PANTHER" id="PTHR12304:SF4">
    <property type="entry name" value="URIDINE NUCLEOSIDASE"/>
    <property type="match status" value="1"/>
</dbReference>
<evidence type="ECO:0000313" key="5">
    <source>
        <dbReference type="Proteomes" id="UP000659630"/>
    </source>
</evidence>
<evidence type="ECO:0000313" key="4">
    <source>
        <dbReference type="EMBL" id="MBC5580959.1"/>
    </source>
</evidence>
<keyword evidence="1 4" id="KW-0378">Hydrolase</keyword>
<dbReference type="PANTHER" id="PTHR12304">
    <property type="entry name" value="INOSINE-URIDINE PREFERRING NUCLEOSIDE HYDROLASE"/>
    <property type="match status" value="1"/>
</dbReference>
<dbReference type="GO" id="GO:0006152">
    <property type="term" value="P:purine nucleoside catabolic process"/>
    <property type="evidence" value="ECO:0007669"/>
    <property type="project" value="TreeGrafter"/>
</dbReference>
<feature type="domain" description="Inosine/uridine-preferring nucleoside hydrolase" evidence="3">
    <location>
        <begin position="7"/>
        <end position="317"/>
    </location>
</feature>
<name>A0A923KXR5_9FIRM</name>
<dbReference type="InterPro" id="IPR023186">
    <property type="entry name" value="IUNH"/>
</dbReference>
<keyword evidence="5" id="KW-1185">Reference proteome</keyword>
<comment type="caution">
    <text evidence="4">The sequence shown here is derived from an EMBL/GenBank/DDBJ whole genome shotgun (WGS) entry which is preliminary data.</text>
</comment>
<sequence length="330" mass="35018">MELRKKVILDVDTGSDDAVALLLAILSGKLDILGVTVTWGNRCVEDCVANTLQVVELVDAGIPVYQGCPAAMVRELTPGRVANNPVNRISIVEDGVEYSIHPAKMPIPDAVGKPEPIHACTFLIDAVKKADSKVTLIPVGPATNIGMAFRMDPSIAENIEEVVFMGGAVNMGNATAVAEANFFHDPEAVKIVLDSGVKVRIVPLNATHSAMLTLEDADELIGLGTRAGKLAGDMVKTRAAASLRMGSTDGKAEPIHDALAVAWVLDEAVMLDARRQKCDIDISGGAADGQLIVDQRRGNDESSNTVVAYKADKDRFFAMLKEALARGPKI</sequence>
<accession>A0A923KXR5</accession>
<dbReference type="EMBL" id="JACONZ010000002">
    <property type="protein sequence ID" value="MBC5580959.1"/>
    <property type="molecule type" value="Genomic_DNA"/>
</dbReference>
<dbReference type="Gene3D" id="3.90.245.10">
    <property type="entry name" value="Ribonucleoside hydrolase-like"/>
    <property type="match status" value="1"/>
</dbReference>
<dbReference type="AlphaFoldDB" id="A0A923KXR5"/>
<dbReference type="GO" id="GO:0008477">
    <property type="term" value="F:purine nucleosidase activity"/>
    <property type="evidence" value="ECO:0007669"/>
    <property type="project" value="TreeGrafter"/>
</dbReference>
<keyword evidence="2" id="KW-0326">Glycosidase</keyword>
<dbReference type="InterPro" id="IPR036452">
    <property type="entry name" value="Ribo_hydro-like"/>
</dbReference>
<protein>
    <submittedName>
        <fullName evidence="4">Nucleoside hydrolase</fullName>
    </submittedName>
</protein>
<dbReference type="SUPFAM" id="SSF53590">
    <property type="entry name" value="Nucleoside hydrolase"/>
    <property type="match status" value="1"/>
</dbReference>
<reference evidence="4" key="1">
    <citation type="submission" date="2020-08" db="EMBL/GenBank/DDBJ databases">
        <title>Genome public.</title>
        <authorList>
            <person name="Liu C."/>
            <person name="Sun Q."/>
        </authorList>
    </citation>
    <scope>NUCLEOTIDE SEQUENCE</scope>
    <source>
        <strain evidence="4">BX8</strain>
    </source>
</reference>
<evidence type="ECO:0000256" key="1">
    <source>
        <dbReference type="ARBA" id="ARBA00022801"/>
    </source>
</evidence>
<evidence type="ECO:0000256" key="2">
    <source>
        <dbReference type="ARBA" id="ARBA00023295"/>
    </source>
</evidence>
<dbReference type="RefSeq" id="WP_186887335.1">
    <property type="nucleotide sequence ID" value="NZ_JACONZ010000002.1"/>
</dbReference>
<evidence type="ECO:0000259" key="3">
    <source>
        <dbReference type="Pfam" id="PF01156"/>
    </source>
</evidence>
<dbReference type="Proteomes" id="UP000659630">
    <property type="component" value="Unassembled WGS sequence"/>
</dbReference>
<gene>
    <name evidence="4" type="ORF">H8S23_05530</name>
</gene>
<dbReference type="PROSITE" id="PS01247">
    <property type="entry name" value="IUNH"/>
    <property type="match status" value="1"/>
</dbReference>
<dbReference type="Pfam" id="PF01156">
    <property type="entry name" value="IU_nuc_hydro"/>
    <property type="match status" value="1"/>
</dbReference>
<dbReference type="InterPro" id="IPR001910">
    <property type="entry name" value="Inosine/uridine_hydrolase_dom"/>
</dbReference>
<dbReference type="InterPro" id="IPR015910">
    <property type="entry name" value="I/U_nuclsd_hydro_CS"/>
</dbReference>
<dbReference type="GO" id="GO:0045437">
    <property type="term" value="F:uridine nucleosidase activity"/>
    <property type="evidence" value="ECO:0007669"/>
    <property type="project" value="UniProtKB-ARBA"/>
</dbReference>
<organism evidence="4 5">
    <name type="scientific">Anaerofilum hominis</name>
    <dbReference type="NCBI Taxonomy" id="2763016"/>
    <lineage>
        <taxon>Bacteria</taxon>
        <taxon>Bacillati</taxon>
        <taxon>Bacillota</taxon>
        <taxon>Clostridia</taxon>
        <taxon>Eubacteriales</taxon>
        <taxon>Oscillospiraceae</taxon>
        <taxon>Anaerofilum</taxon>
    </lineage>
</organism>